<proteinExistence type="predicted"/>
<sequence>MEYFTDLLQKQDSRSRFTLTAIAASVLTASTLLSYQGIQRHRQRRESQEVRETHQHQHQHLSIDHHSRMLTGEQAILGELKAKQLHNSFVIVVGAGGVGSWAALMLLRAGVRRLRLIDFDQVTLSSLNRHAVATLDDVGTPKVKTMERHFQRIDPACELDARIDLFNADNANDLLAGNPDYIIDAIDNINTKIDLIRYCFDHKLKVISSMGAGAKADPSRIQITDISETLEDPLARTVRRQLKKYNIDYGVPVAYSTEKPHHVKLLPLEDDRVEDADDYAALPDFRSRILPVLGTLPSMFGMAIANHVILVLTQYPGYHPLPIKLREGLYSRLHRDLIVREIKQFETRICPMDIKDVGYVFEEMWHGKSVLTGPQNQMALVRWNKRKPLDFMNTVVMSKEEAKRHDILPINTDLHQHYGQGKLKYGKKNCCYKET</sequence>
<keyword evidence="1" id="KW-0812">Transmembrane</keyword>
<evidence type="ECO:0000256" key="1">
    <source>
        <dbReference type="SAM" id="Phobius"/>
    </source>
</evidence>
<dbReference type="Pfam" id="PF00899">
    <property type="entry name" value="ThiF"/>
    <property type="match status" value="1"/>
</dbReference>
<dbReference type="GO" id="GO:0061504">
    <property type="term" value="P:cyclic threonylcarbamoyladenosine biosynthetic process"/>
    <property type="evidence" value="ECO:0007669"/>
    <property type="project" value="TreeGrafter"/>
</dbReference>
<organism evidence="3 4">
    <name type="scientific">Absidia repens</name>
    <dbReference type="NCBI Taxonomy" id="90262"/>
    <lineage>
        <taxon>Eukaryota</taxon>
        <taxon>Fungi</taxon>
        <taxon>Fungi incertae sedis</taxon>
        <taxon>Mucoromycota</taxon>
        <taxon>Mucoromycotina</taxon>
        <taxon>Mucoromycetes</taxon>
        <taxon>Mucorales</taxon>
        <taxon>Cunninghamellaceae</taxon>
        <taxon>Absidia</taxon>
    </lineage>
</organism>
<dbReference type="GO" id="GO:0008641">
    <property type="term" value="F:ubiquitin-like modifier activating enzyme activity"/>
    <property type="evidence" value="ECO:0007669"/>
    <property type="project" value="InterPro"/>
</dbReference>
<keyword evidence="4" id="KW-1185">Reference proteome</keyword>
<dbReference type="InterPro" id="IPR045886">
    <property type="entry name" value="ThiF/MoeB/HesA"/>
</dbReference>
<dbReference type="EMBL" id="MCGE01000023">
    <property type="protein sequence ID" value="ORZ10878.1"/>
    <property type="molecule type" value="Genomic_DNA"/>
</dbReference>
<feature type="transmembrane region" description="Helical" evidence="1">
    <location>
        <begin position="89"/>
        <end position="107"/>
    </location>
</feature>
<dbReference type="CDD" id="cd00755">
    <property type="entry name" value="YgdL_like"/>
    <property type="match status" value="1"/>
</dbReference>
<keyword evidence="1" id="KW-0472">Membrane</keyword>
<dbReference type="PANTHER" id="PTHR43267">
    <property type="entry name" value="TRNA THREONYLCARBAMOYLADENOSINE DEHYDRATASE"/>
    <property type="match status" value="1"/>
</dbReference>
<dbReference type="Gene3D" id="3.40.50.720">
    <property type="entry name" value="NAD(P)-binding Rossmann-like Domain"/>
    <property type="match status" value="1"/>
</dbReference>
<feature type="domain" description="THIF-type NAD/FAD binding fold" evidence="2">
    <location>
        <begin position="76"/>
        <end position="316"/>
    </location>
</feature>
<dbReference type="GO" id="GO:0005741">
    <property type="term" value="C:mitochondrial outer membrane"/>
    <property type="evidence" value="ECO:0007669"/>
    <property type="project" value="TreeGrafter"/>
</dbReference>
<dbReference type="SUPFAM" id="SSF69572">
    <property type="entry name" value="Activating enzymes of the ubiquitin-like proteins"/>
    <property type="match status" value="1"/>
</dbReference>
<dbReference type="Proteomes" id="UP000193560">
    <property type="component" value="Unassembled WGS sequence"/>
</dbReference>
<keyword evidence="1" id="KW-1133">Transmembrane helix</keyword>
<evidence type="ECO:0000313" key="4">
    <source>
        <dbReference type="Proteomes" id="UP000193560"/>
    </source>
</evidence>
<name>A0A1X2I7D9_9FUNG</name>
<dbReference type="InterPro" id="IPR000594">
    <property type="entry name" value="ThiF_NAD_FAD-bd"/>
</dbReference>
<reference evidence="3 4" key="1">
    <citation type="submission" date="2016-07" db="EMBL/GenBank/DDBJ databases">
        <title>Pervasive Adenine N6-methylation of Active Genes in Fungi.</title>
        <authorList>
            <consortium name="DOE Joint Genome Institute"/>
            <person name="Mondo S.J."/>
            <person name="Dannebaum R.O."/>
            <person name="Kuo R.C."/>
            <person name="Labutti K."/>
            <person name="Haridas S."/>
            <person name="Kuo A."/>
            <person name="Salamov A."/>
            <person name="Ahrendt S.R."/>
            <person name="Lipzen A."/>
            <person name="Sullivan W."/>
            <person name="Andreopoulos W.B."/>
            <person name="Clum A."/>
            <person name="Lindquist E."/>
            <person name="Daum C."/>
            <person name="Ramamoorthy G.K."/>
            <person name="Gryganskyi A."/>
            <person name="Culley D."/>
            <person name="Magnuson J.K."/>
            <person name="James T.Y."/>
            <person name="O'Malley M.A."/>
            <person name="Stajich J.E."/>
            <person name="Spatafora J.W."/>
            <person name="Visel A."/>
            <person name="Grigoriev I.V."/>
        </authorList>
    </citation>
    <scope>NUCLEOTIDE SEQUENCE [LARGE SCALE GENOMIC DNA]</scope>
    <source>
        <strain evidence="3 4">NRRL 1336</strain>
    </source>
</reference>
<dbReference type="AlphaFoldDB" id="A0A1X2I7D9"/>
<comment type="caution">
    <text evidence="3">The sequence shown here is derived from an EMBL/GenBank/DDBJ whole genome shotgun (WGS) entry which is preliminary data.</text>
</comment>
<protein>
    <recommendedName>
        <fullName evidence="2">THIF-type NAD/FAD binding fold domain-containing protein</fullName>
    </recommendedName>
</protein>
<evidence type="ECO:0000313" key="3">
    <source>
        <dbReference type="EMBL" id="ORZ10878.1"/>
    </source>
</evidence>
<evidence type="ECO:0000259" key="2">
    <source>
        <dbReference type="Pfam" id="PF00899"/>
    </source>
</evidence>
<dbReference type="PANTHER" id="PTHR43267:SF2">
    <property type="entry name" value="TRNA THREONYLCARBAMOYLADENOSINE DEHYDRATASE 1-RELATED"/>
    <property type="match status" value="1"/>
</dbReference>
<gene>
    <name evidence="3" type="ORF">BCR42DRAFT_422246</name>
</gene>
<dbReference type="OrthoDB" id="10265862at2759"/>
<feature type="transmembrane region" description="Helical" evidence="1">
    <location>
        <begin position="17"/>
        <end position="35"/>
    </location>
</feature>
<dbReference type="GO" id="GO:0061503">
    <property type="term" value="F:tRNA threonylcarbamoyladenosine dehydratase"/>
    <property type="evidence" value="ECO:0007669"/>
    <property type="project" value="TreeGrafter"/>
</dbReference>
<dbReference type="STRING" id="90262.A0A1X2I7D9"/>
<accession>A0A1X2I7D9</accession>
<dbReference type="InterPro" id="IPR035985">
    <property type="entry name" value="Ubiquitin-activating_enz"/>
</dbReference>